<evidence type="ECO:0000256" key="10">
    <source>
        <dbReference type="SAM" id="MobiDB-lite"/>
    </source>
</evidence>
<dbReference type="PANTHER" id="PTHR33162">
    <property type="entry name" value="SEC-INDEPENDENT PROTEIN TRANSLOCASE PROTEIN TATA, CHLOROPLASTIC"/>
    <property type="match status" value="1"/>
</dbReference>
<name>A0ABU0YJ16_9PROT</name>
<comment type="similarity">
    <text evidence="9">Belongs to the TatB family.</text>
</comment>
<evidence type="ECO:0000313" key="11">
    <source>
        <dbReference type="EMBL" id="MDQ7247709.1"/>
    </source>
</evidence>
<keyword evidence="7 9" id="KW-0811">Translocation</keyword>
<comment type="subcellular location">
    <subcellularLocation>
        <location evidence="9">Cell membrane</location>
        <topology evidence="9">Single-pass membrane protein</topology>
    </subcellularLocation>
    <subcellularLocation>
        <location evidence="1">Membrane</location>
        <topology evidence="1">Single-pass membrane protein</topology>
    </subcellularLocation>
</comment>
<keyword evidence="5 9" id="KW-0653">Protein transport</keyword>
<dbReference type="InterPro" id="IPR003369">
    <property type="entry name" value="TatA/B/E"/>
</dbReference>
<evidence type="ECO:0000256" key="1">
    <source>
        <dbReference type="ARBA" id="ARBA00004167"/>
    </source>
</evidence>
<accession>A0ABU0YJ16</accession>
<dbReference type="PRINTS" id="PR01506">
    <property type="entry name" value="TATBPROTEIN"/>
</dbReference>
<dbReference type="InterPro" id="IPR018448">
    <property type="entry name" value="TatB"/>
</dbReference>
<keyword evidence="2 9" id="KW-0813">Transport</keyword>
<keyword evidence="8 9" id="KW-0472">Membrane</keyword>
<evidence type="ECO:0000256" key="5">
    <source>
        <dbReference type="ARBA" id="ARBA00022927"/>
    </source>
</evidence>
<dbReference type="Pfam" id="PF02416">
    <property type="entry name" value="TatA_B_E"/>
    <property type="match status" value="1"/>
</dbReference>
<dbReference type="EMBL" id="JAUYVI010000003">
    <property type="protein sequence ID" value="MDQ7247709.1"/>
    <property type="molecule type" value="Genomic_DNA"/>
</dbReference>
<reference evidence="12" key="1">
    <citation type="submission" date="2023-08" db="EMBL/GenBank/DDBJ databases">
        <title>Rhodospirillaceae gen. nov., a novel taxon isolated from the Yangtze River Yuezi River estuary sludge.</title>
        <authorList>
            <person name="Ruan L."/>
        </authorList>
    </citation>
    <scope>NUCLEOTIDE SEQUENCE [LARGE SCALE GENOMIC DNA]</scope>
    <source>
        <strain evidence="12">R-7</strain>
    </source>
</reference>
<organism evidence="11 12">
    <name type="scientific">Dongia sedimenti</name>
    <dbReference type="NCBI Taxonomy" id="3064282"/>
    <lineage>
        <taxon>Bacteria</taxon>
        <taxon>Pseudomonadati</taxon>
        <taxon>Pseudomonadota</taxon>
        <taxon>Alphaproteobacteria</taxon>
        <taxon>Rhodospirillales</taxon>
        <taxon>Dongiaceae</taxon>
        <taxon>Dongia</taxon>
    </lineage>
</organism>
<dbReference type="HAMAP" id="MF_00237">
    <property type="entry name" value="TatB"/>
    <property type="match status" value="1"/>
</dbReference>
<dbReference type="PANTHER" id="PTHR33162:SF1">
    <property type="entry name" value="SEC-INDEPENDENT PROTEIN TRANSLOCASE PROTEIN TATA, CHLOROPLASTIC"/>
    <property type="match status" value="1"/>
</dbReference>
<evidence type="ECO:0000256" key="9">
    <source>
        <dbReference type="HAMAP-Rule" id="MF_00237"/>
    </source>
</evidence>
<evidence type="ECO:0000256" key="4">
    <source>
        <dbReference type="ARBA" id="ARBA00022692"/>
    </source>
</evidence>
<evidence type="ECO:0000256" key="6">
    <source>
        <dbReference type="ARBA" id="ARBA00022989"/>
    </source>
</evidence>
<keyword evidence="6 9" id="KW-1133">Transmembrane helix</keyword>
<evidence type="ECO:0000256" key="8">
    <source>
        <dbReference type="ARBA" id="ARBA00023136"/>
    </source>
</evidence>
<dbReference type="Gene3D" id="1.20.5.3310">
    <property type="match status" value="1"/>
</dbReference>
<keyword evidence="12" id="KW-1185">Reference proteome</keyword>
<keyword evidence="3 9" id="KW-1003">Cell membrane</keyword>
<dbReference type="RefSeq" id="WP_379955145.1">
    <property type="nucleotide sequence ID" value="NZ_JAUYVI010000003.1"/>
</dbReference>
<evidence type="ECO:0000313" key="12">
    <source>
        <dbReference type="Proteomes" id="UP001230156"/>
    </source>
</evidence>
<keyword evidence="4 9" id="KW-0812">Transmembrane</keyword>
<proteinExistence type="inferred from homology"/>
<comment type="subunit">
    <text evidence="9">The Tat system comprises two distinct complexes: a TatABC complex, containing multiple copies of TatA, TatB and TatC subunits, and a separate TatA complex, containing only TatA subunits. Substrates initially bind to the TatABC complex, which probably triggers association of the separate TatA complex to form the active translocon.</text>
</comment>
<evidence type="ECO:0000256" key="2">
    <source>
        <dbReference type="ARBA" id="ARBA00022448"/>
    </source>
</evidence>
<comment type="function">
    <text evidence="9">Part of the twin-arginine translocation (Tat) system that transports large folded proteins containing a characteristic twin-arginine motif in their signal peptide across membranes. Together with TatC, TatB is part of a receptor directly interacting with Tat signal peptides. TatB may form an oligomeric binding site that transiently accommodates folded Tat precursor proteins before their translocation.</text>
</comment>
<evidence type="ECO:0000256" key="7">
    <source>
        <dbReference type="ARBA" id="ARBA00023010"/>
    </source>
</evidence>
<sequence>MFDLSWGEMGIIAVVALVVLGPKELPNALRTMNMLMKNARKLAGEFQSGVNEIIREADLDEARKKLQEVQSLNKNQIQNAIEKAVDPTGEMKSALTIKDDPTGPARTEIAKPAESTAAIESGEDDAVEIAAAQPVRLPSADPALSEPPSSDPDVTPAPEPVTKEKT</sequence>
<dbReference type="NCBIfam" id="TIGR01410">
    <property type="entry name" value="tatB"/>
    <property type="match status" value="1"/>
</dbReference>
<comment type="caution">
    <text evidence="11">The sequence shown here is derived from an EMBL/GenBank/DDBJ whole genome shotgun (WGS) entry which is preliminary data.</text>
</comment>
<evidence type="ECO:0000256" key="3">
    <source>
        <dbReference type="ARBA" id="ARBA00022475"/>
    </source>
</evidence>
<dbReference type="Proteomes" id="UP001230156">
    <property type="component" value="Unassembled WGS sequence"/>
</dbReference>
<gene>
    <name evidence="9 11" type="primary">tatB</name>
    <name evidence="11" type="ORF">Q8A70_08525</name>
</gene>
<feature type="region of interest" description="Disordered" evidence="10">
    <location>
        <begin position="83"/>
        <end position="166"/>
    </location>
</feature>
<protein>
    <recommendedName>
        <fullName evidence="9">Sec-independent protein translocase protein TatB</fullName>
    </recommendedName>
</protein>